<keyword evidence="6" id="KW-0378">Hydrolase</keyword>
<dbReference type="PANTHER" id="PTHR10472">
    <property type="entry name" value="D-TYROSYL-TRNA TYR DEACYLASE"/>
    <property type="match status" value="1"/>
</dbReference>
<evidence type="ECO:0000313" key="7">
    <source>
        <dbReference type="EMBL" id="KAJ3216298.1"/>
    </source>
</evidence>
<evidence type="ECO:0000256" key="6">
    <source>
        <dbReference type="RuleBase" id="RU003470"/>
    </source>
</evidence>
<comment type="subcellular location">
    <subcellularLocation>
        <location evidence="6">Cytoplasm</location>
    </subcellularLocation>
</comment>
<dbReference type="InterPro" id="IPR023509">
    <property type="entry name" value="DTD-like_sf"/>
</dbReference>
<organism evidence="7 8">
    <name type="scientific">Clydaea vesicula</name>
    <dbReference type="NCBI Taxonomy" id="447962"/>
    <lineage>
        <taxon>Eukaryota</taxon>
        <taxon>Fungi</taxon>
        <taxon>Fungi incertae sedis</taxon>
        <taxon>Chytridiomycota</taxon>
        <taxon>Chytridiomycota incertae sedis</taxon>
        <taxon>Chytridiomycetes</taxon>
        <taxon>Lobulomycetales</taxon>
        <taxon>Lobulomycetaceae</taxon>
        <taxon>Clydaea</taxon>
    </lineage>
</organism>
<keyword evidence="6" id="KW-0694">RNA-binding</keyword>
<sequence>MRVVLQRVTESSVKVNEKIVGAINKGICALVGICNDDTEVDQDYIVNKLISLRLWDFEGKSWNKSVVEKQYEILLVSQFTLYAKTTKGSKPDFHNAMKSERSQEFFNTFVDKLKVKYDPSKIQEGEFGAMMEVSIVNDGPVTIVLDSKEKK</sequence>
<protein>
    <recommendedName>
        <fullName evidence="3 6">D-aminoacyl-tRNA deacylase</fullName>
        <ecNumber evidence="2 6">3.1.1.96</ecNumber>
    </recommendedName>
</protein>
<reference evidence="7" key="1">
    <citation type="submission" date="2020-05" db="EMBL/GenBank/DDBJ databases">
        <title>Phylogenomic resolution of chytrid fungi.</title>
        <authorList>
            <person name="Stajich J.E."/>
            <person name="Amses K."/>
            <person name="Simmons R."/>
            <person name="Seto K."/>
            <person name="Myers J."/>
            <person name="Bonds A."/>
            <person name="Quandt C.A."/>
            <person name="Barry K."/>
            <person name="Liu P."/>
            <person name="Grigoriev I."/>
            <person name="Longcore J.E."/>
            <person name="James T.Y."/>
        </authorList>
    </citation>
    <scope>NUCLEOTIDE SEQUENCE</scope>
    <source>
        <strain evidence="7">JEL0476</strain>
    </source>
</reference>
<keyword evidence="8" id="KW-1185">Reference proteome</keyword>
<dbReference type="PANTHER" id="PTHR10472:SF5">
    <property type="entry name" value="D-AMINOACYL-TRNA DEACYLASE 1"/>
    <property type="match status" value="1"/>
</dbReference>
<dbReference type="InterPro" id="IPR003732">
    <property type="entry name" value="Daa-tRNA_deacyls_DTD"/>
</dbReference>
<evidence type="ECO:0000256" key="4">
    <source>
        <dbReference type="ARBA" id="ARBA00047676"/>
    </source>
</evidence>
<dbReference type="GO" id="GO:0005737">
    <property type="term" value="C:cytoplasm"/>
    <property type="evidence" value="ECO:0007669"/>
    <property type="project" value="UniProtKB-SubCell"/>
</dbReference>
<dbReference type="FunFam" id="3.50.80.10:FF:000001">
    <property type="entry name" value="D-aminoacyl-tRNA deacylase"/>
    <property type="match status" value="1"/>
</dbReference>
<dbReference type="SUPFAM" id="SSF69500">
    <property type="entry name" value="DTD-like"/>
    <property type="match status" value="1"/>
</dbReference>
<evidence type="ECO:0000256" key="2">
    <source>
        <dbReference type="ARBA" id="ARBA00013056"/>
    </source>
</evidence>
<comment type="catalytic activity">
    <reaction evidence="5">
        <text>a D-aminoacyl-tRNA + H2O = a tRNA + a D-alpha-amino acid + H(+)</text>
        <dbReference type="Rhea" id="RHEA:13953"/>
        <dbReference type="Rhea" id="RHEA-COMP:10123"/>
        <dbReference type="Rhea" id="RHEA-COMP:10124"/>
        <dbReference type="ChEBI" id="CHEBI:15377"/>
        <dbReference type="ChEBI" id="CHEBI:15378"/>
        <dbReference type="ChEBI" id="CHEBI:59871"/>
        <dbReference type="ChEBI" id="CHEBI:78442"/>
        <dbReference type="ChEBI" id="CHEBI:79333"/>
        <dbReference type="EC" id="3.1.1.96"/>
    </reaction>
</comment>
<dbReference type="Pfam" id="PF02580">
    <property type="entry name" value="Tyr_Deacylase"/>
    <property type="match status" value="1"/>
</dbReference>
<evidence type="ECO:0000313" key="8">
    <source>
        <dbReference type="Proteomes" id="UP001211065"/>
    </source>
</evidence>
<dbReference type="AlphaFoldDB" id="A0AAD5TYI3"/>
<dbReference type="Gene3D" id="3.50.80.10">
    <property type="entry name" value="D-tyrosyl-tRNA(Tyr) deacylase"/>
    <property type="match status" value="1"/>
</dbReference>
<dbReference type="GO" id="GO:0051500">
    <property type="term" value="F:D-tyrosyl-tRNA(Tyr) deacylase activity"/>
    <property type="evidence" value="ECO:0007669"/>
    <property type="project" value="TreeGrafter"/>
</dbReference>
<comment type="catalytic activity">
    <reaction evidence="4">
        <text>glycyl-tRNA(Ala) + H2O = tRNA(Ala) + glycine + H(+)</text>
        <dbReference type="Rhea" id="RHEA:53744"/>
        <dbReference type="Rhea" id="RHEA-COMP:9657"/>
        <dbReference type="Rhea" id="RHEA-COMP:13640"/>
        <dbReference type="ChEBI" id="CHEBI:15377"/>
        <dbReference type="ChEBI" id="CHEBI:15378"/>
        <dbReference type="ChEBI" id="CHEBI:57305"/>
        <dbReference type="ChEBI" id="CHEBI:78442"/>
        <dbReference type="ChEBI" id="CHEBI:78522"/>
        <dbReference type="EC" id="3.1.1.96"/>
    </reaction>
</comment>
<comment type="caution">
    <text evidence="7">The sequence shown here is derived from an EMBL/GenBank/DDBJ whole genome shotgun (WGS) entry which is preliminary data.</text>
</comment>
<dbReference type="EMBL" id="JADGJW010000486">
    <property type="protein sequence ID" value="KAJ3216298.1"/>
    <property type="molecule type" value="Genomic_DNA"/>
</dbReference>
<dbReference type="GO" id="GO:0000049">
    <property type="term" value="F:tRNA binding"/>
    <property type="evidence" value="ECO:0007669"/>
    <property type="project" value="UniProtKB-KW"/>
</dbReference>
<dbReference type="HAMAP" id="MF_00518">
    <property type="entry name" value="Deacylase_Dtd"/>
    <property type="match status" value="1"/>
</dbReference>
<dbReference type="NCBIfam" id="TIGR00256">
    <property type="entry name" value="D-aminoacyl-tRNA deacylase"/>
    <property type="match status" value="1"/>
</dbReference>
<keyword evidence="6" id="KW-0820">tRNA-binding</keyword>
<evidence type="ECO:0000256" key="5">
    <source>
        <dbReference type="ARBA" id="ARBA00048018"/>
    </source>
</evidence>
<dbReference type="EC" id="3.1.1.96" evidence="2 6"/>
<dbReference type="Proteomes" id="UP001211065">
    <property type="component" value="Unassembled WGS sequence"/>
</dbReference>
<keyword evidence="6" id="KW-0963">Cytoplasm</keyword>
<name>A0AAD5TYI3_9FUNG</name>
<evidence type="ECO:0000256" key="1">
    <source>
        <dbReference type="ARBA" id="ARBA00009673"/>
    </source>
</evidence>
<evidence type="ECO:0000256" key="3">
    <source>
        <dbReference type="ARBA" id="ARBA00020007"/>
    </source>
</evidence>
<comment type="similarity">
    <text evidence="1 6">Belongs to the DTD family.</text>
</comment>
<accession>A0AAD5TYI3</accession>
<gene>
    <name evidence="7" type="ORF">HK099_005929</name>
</gene>
<proteinExistence type="inferred from homology"/>